<feature type="chain" id="PRO_5016865092" evidence="2">
    <location>
        <begin position="27"/>
        <end position="175"/>
    </location>
</feature>
<dbReference type="Proteomes" id="UP000252004">
    <property type="component" value="Chromosome"/>
</dbReference>
<feature type="region of interest" description="Disordered" evidence="1">
    <location>
        <begin position="18"/>
        <end position="58"/>
    </location>
</feature>
<feature type="region of interest" description="Disordered" evidence="1">
    <location>
        <begin position="82"/>
        <end position="102"/>
    </location>
</feature>
<evidence type="ECO:0000313" key="4">
    <source>
        <dbReference type="Proteomes" id="UP000252004"/>
    </source>
</evidence>
<gene>
    <name evidence="3" type="ORF">C0216_05410</name>
</gene>
<evidence type="ECO:0000256" key="2">
    <source>
        <dbReference type="SAM" id="SignalP"/>
    </source>
</evidence>
<protein>
    <submittedName>
        <fullName evidence="3">Uncharacterized protein</fullName>
    </submittedName>
</protein>
<dbReference type="RefSeq" id="WP_114054156.1">
    <property type="nucleotide sequence ID" value="NZ_CP030862.1"/>
</dbReference>
<feature type="compositionally biased region" description="Low complexity" evidence="1">
    <location>
        <begin position="18"/>
        <end position="39"/>
    </location>
</feature>
<dbReference type="EMBL" id="CP030862">
    <property type="protein sequence ID" value="AXE22966.1"/>
    <property type="molecule type" value="Genomic_DNA"/>
</dbReference>
<proteinExistence type="predicted"/>
<dbReference type="OrthoDB" id="4307871at2"/>
<name>A0A344TWE5_9ACTN</name>
<dbReference type="KEGG" id="sgz:C0216_05410"/>
<keyword evidence="4" id="KW-1185">Reference proteome</keyword>
<accession>A0A344TWE5</accession>
<feature type="compositionally biased region" description="Pro residues" evidence="1">
    <location>
        <begin position="40"/>
        <end position="55"/>
    </location>
</feature>
<organism evidence="3 4">
    <name type="scientific">Streptomyces globosus</name>
    <dbReference type="NCBI Taxonomy" id="68209"/>
    <lineage>
        <taxon>Bacteria</taxon>
        <taxon>Bacillati</taxon>
        <taxon>Actinomycetota</taxon>
        <taxon>Actinomycetes</taxon>
        <taxon>Kitasatosporales</taxon>
        <taxon>Streptomycetaceae</taxon>
        <taxon>Streptomyces</taxon>
    </lineage>
</organism>
<evidence type="ECO:0000313" key="3">
    <source>
        <dbReference type="EMBL" id="AXE22966.1"/>
    </source>
</evidence>
<dbReference type="AlphaFoldDB" id="A0A344TWE5"/>
<reference evidence="3 4" key="1">
    <citation type="submission" date="2018-01" db="EMBL/GenBank/DDBJ databases">
        <title>Draft genome Sequence of streptomyces globosus LZH-48.</title>
        <authorList>
            <person name="Ran K."/>
            <person name="Li Z."/>
            <person name="Wei S."/>
            <person name="Dong R."/>
        </authorList>
    </citation>
    <scope>NUCLEOTIDE SEQUENCE [LARGE SCALE GENOMIC DNA]</scope>
    <source>
        <strain evidence="3 4">LZH-48</strain>
    </source>
</reference>
<keyword evidence="2" id="KW-0732">Signal</keyword>
<sequence length="175" mass="17149">MNTAGALAGVAVVLAGCSTAPGGGSAASPAGAPPATAAPSTPPAPPEAAPAPDAPSPTAERLVTVTRSGGYAGKTTSLLVKGDGSWARLDGEARPAGSGRLSPEDLAELRAALAAADFPRLPRVSMDGGTVFDGFTYVFVHAGREVATADGSIPAGLRPVLDALPPFEADRATPP</sequence>
<feature type="signal peptide" evidence="2">
    <location>
        <begin position="1"/>
        <end position="26"/>
    </location>
</feature>
<evidence type="ECO:0000256" key="1">
    <source>
        <dbReference type="SAM" id="MobiDB-lite"/>
    </source>
</evidence>